<dbReference type="InterPro" id="IPR015422">
    <property type="entry name" value="PyrdxlP-dep_Trfase_small"/>
</dbReference>
<evidence type="ECO:0000313" key="5">
    <source>
        <dbReference type="Proteomes" id="UP000034543"/>
    </source>
</evidence>
<dbReference type="InterPro" id="IPR000653">
    <property type="entry name" value="DegT/StrS_aminotransferase"/>
</dbReference>
<dbReference type="AlphaFoldDB" id="A0A0G1CKG7"/>
<evidence type="ECO:0000256" key="2">
    <source>
        <dbReference type="PIRSR" id="PIRSR000390-2"/>
    </source>
</evidence>
<proteinExistence type="inferred from homology"/>
<keyword evidence="2 3" id="KW-0663">Pyridoxal phosphate</keyword>
<evidence type="ECO:0000256" key="3">
    <source>
        <dbReference type="RuleBase" id="RU004508"/>
    </source>
</evidence>
<dbReference type="Pfam" id="PF01041">
    <property type="entry name" value="DegT_DnrJ_EryC1"/>
    <property type="match status" value="1"/>
</dbReference>
<dbReference type="PANTHER" id="PTHR30244">
    <property type="entry name" value="TRANSAMINASE"/>
    <property type="match status" value="1"/>
</dbReference>
<name>A0A0G1CKG7_9BACT</name>
<organism evidence="4 5">
    <name type="scientific">Candidatus Gottesmanbacteria bacterium GW2011_GWA1_43_11</name>
    <dbReference type="NCBI Taxonomy" id="1618436"/>
    <lineage>
        <taxon>Bacteria</taxon>
        <taxon>Candidatus Gottesmaniibacteriota</taxon>
    </lineage>
</organism>
<evidence type="ECO:0000313" key="4">
    <source>
        <dbReference type="EMBL" id="KKS86300.1"/>
    </source>
</evidence>
<dbReference type="PIRSF" id="PIRSF000390">
    <property type="entry name" value="PLP_StrS"/>
    <property type="match status" value="1"/>
</dbReference>
<feature type="modified residue" description="N6-(pyridoxal phosphate)lysine" evidence="2">
    <location>
        <position position="195"/>
    </location>
</feature>
<dbReference type="GO" id="GO:0008483">
    <property type="term" value="F:transaminase activity"/>
    <property type="evidence" value="ECO:0007669"/>
    <property type="project" value="TreeGrafter"/>
</dbReference>
<gene>
    <name evidence="4" type="ORF">UV59_C0001G0023</name>
</gene>
<dbReference type="GO" id="GO:0000271">
    <property type="term" value="P:polysaccharide biosynthetic process"/>
    <property type="evidence" value="ECO:0007669"/>
    <property type="project" value="TreeGrafter"/>
</dbReference>
<dbReference type="Proteomes" id="UP000034543">
    <property type="component" value="Unassembled WGS sequence"/>
</dbReference>
<dbReference type="Gene3D" id="3.90.1150.10">
    <property type="entry name" value="Aspartate Aminotransferase, domain 1"/>
    <property type="match status" value="1"/>
</dbReference>
<dbReference type="PANTHER" id="PTHR30244:SF34">
    <property type="entry name" value="DTDP-4-AMINO-4,6-DIDEOXYGALACTOSE TRANSAMINASE"/>
    <property type="match status" value="1"/>
</dbReference>
<dbReference type="InterPro" id="IPR015424">
    <property type="entry name" value="PyrdxlP-dep_Trfase"/>
</dbReference>
<dbReference type="PATRIC" id="fig|1618436.3.peg.24"/>
<comment type="caution">
    <text evidence="4">The sequence shown here is derived from an EMBL/GenBank/DDBJ whole genome shotgun (WGS) entry which is preliminary data.</text>
</comment>
<evidence type="ECO:0000256" key="1">
    <source>
        <dbReference type="PIRSR" id="PIRSR000390-1"/>
    </source>
</evidence>
<comment type="similarity">
    <text evidence="3">Belongs to the DegT/DnrJ/EryC1 family.</text>
</comment>
<dbReference type="CDD" id="cd00616">
    <property type="entry name" value="AHBA_syn"/>
    <property type="match status" value="1"/>
</dbReference>
<dbReference type="EMBL" id="LCFB01000001">
    <property type="protein sequence ID" value="KKS86300.1"/>
    <property type="molecule type" value="Genomic_DNA"/>
</dbReference>
<dbReference type="STRING" id="1618436.UV59_C0001G0023"/>
<dbReference type="SUPFAM" id="SSF53383">
    <property type="entry name" value="PLP-dependent transferases"/>
    <property type="match status" value="1"/>
</dbReference>
<dbReference type="Gene3D" id="3.40.640.10">
    <property type="entry name" value="Type I PLP-dependent aspartate aminotransferase-like (Major domain)"/>
    <property type="match status" value="1"/>
</dbReference>
<dbReference type="InterPro" id="IPR015421">
    <property type="entry name" value="PyrdxlP-dep_Trfase_major"/>
</dbReference>
<sequence>MIKPAVAGGKPVRKRFLVFGKPKITKAEIIEVLKTIKSGWLGTGPKTKQFEEDFKKYIGAKHAIALNSCTAGLHLALDVLGIKDGDEVITTPLTFSSTANVIVHHHAIPVFADIDPLTWNIDPQQIEAKVTNKTRAIIPVHLHGRPCNMDAINKIARKYNLYIVEDAAHAAEAIYKNKKIGTISDFTAFSFYVTKNIMTGEGGMLTTANDKWAEEARIRSLHGISKDAWKRYSAEGFKPYETIYPGYKYNMMDLVASFGIHQLTNVNDNLKLRNNYWGMYESVFHNDPLLTTPALEEKNTVHARHLYALLLQIEKLKITRNQFIEALRQEGIGSGIHFTPLHLHKFYRETYGYKTGDFPNSEFVGERVISLPLSPALTKADVNDVIKAVLKLLSYFKK</sequence>
<dbReference type="GO" id="GO:0030170">
    <property type="term" value="F:pyridoxal phosphate binding"/>
    <property type="evidence" value="ECO:0007669"/>
    <property type="project" value="TreeGrafter"/>
</dbReference>
<reference evidence="4 5" key="1">
    <citation type="journal article" date="2015" name="Nature">
        <title>rRNA introns, odd ribosomes, and small enigmatic genomes across a large radiation of phyla.</title>
        <authorList>
            <person name="Brown C.T."/>
            <person name="Hug L.A."/>
            <person name="Thomas B.C."/>
            <person name="Sharon I."/>
            <person name="Castelle C.J."/>
            <person name="Singh A."/>
            <person name="Wilkins M.J."/>
            <person name="Williams K.H."/>
            <person name="Banfield J.F."/>
        </authorList>
    </citation>
    <scope>NUCLEOTIDE SEQUENCE [LARGE SCALE GENOMIC DNA]</scope>
</reference>
<protein>
    <submittedName>
        <fullName evidence="4">Glutamine-scyllo-inositol transaminase</fullName>
    </submittedName>
</protein>
<accession>A0A0G1CKG7</accession>
<feature type="active site" description="Proton acceptor" evidence="1">
    <location>
        <position position="195"/>
    </location>
</feature>